<dbReference type="Gramene" id="OIT33539">
    <property type="protein sequence ID" value="OIT33539"/>
    <property type="gene ID" value="A4A49_22001"/>
</dbReference>
<dbReference type="AlphaFoldDB" id="A0A314KXL9"/>
<keyword evidence="2" id="KW-1015">Disulfide bond</keyword>
<dbReference type="KEGG" id="nau:109205892"/>
<accession>A0A314KXL9</accession>
<keyword evidence="7" id="KW-1185">Reference proteome</keyword>
<proteinExistence type="inferred from homology"/>
<evidence type="ECO:0000313" key="7">
    <source>
        <dbReference type="Proteomes" id="UP000187609"/>
    </source>
</evidence>
<protein>
    <submittedName>
        <fullName evidence="6">Invertase inhibitor</fullName>
    </submittedName>
</protein>
<dbReference type="Gene3D" id="1.20.140.40">
    <property type="entry name" value="Invertase/pectin methylesterase inhibitor family protein"/>
    <property type="match status" value="1"/>
</dbReference>
<keyword evidence="1 4" id="KW-0732">Signal</keyword>
<dbReference type="PANTHER" id="PTHR36710">
    <property type="entry name" value="PECTINESTERASE INHIBITOR-LIKE"/>
    <property type="match status" value="1"/>
</dbReference>
<dbReference type="Pfam" id="PF04043">
    <property type="entry name" value="PMEI"/>
    <property type="match status" value="1"/>
</dbReference>
<dbReference type="NCBIfam" id="TIGR01614">
    <property type="entry name" value="PME_inhib"/>
    <property type="match status" value="1"/>
</dbReference>
<evidence type="ECO:0000259" key="5">
    <source>
        <dbReference type="SMART" id="SM00856"/>
    </source>
</evidence>
<dbReference type="PANTHER" id="PTHR36710:SF4">
    <property type="entry name" value="PLANT INVERTASE_PECTIN METHYLESTERASE INHIBITOR SUPERFAMILY PROTEIN"/>
    <property type="match status" value="1"/>
</dbReference>
<dbReference type="FunFam" id="1.20.140.40:FF:000008">
    <property type="entry name" value="Invertase/pectin methylesterase inhibitor family protein"/>
    <property type="match status" value="1"/>
</dbReference>
<dbReference type="SUPFAM" id="SSF101148">
    <property type="entry name" value="Plant invertase/pectin methylesterase inhibitor"/>
    <property type="match status" value="1"/>
</dbReference>
<dbReference type="InterPro" id="IPR006501">
    <property type="entry name" value="Pectinesterase_inhib_dom"/>
</dbReference>
<dbReference type="SMART" id="SM00856">
    <property type="entry name" value="PMEI"/>
    <property type="match status" value="1"/>
</dbReference>
<reference evidence="6" key="1">
    <citation type="submission" date="2016-11" db="EMBL/GenBank/DDBJ databases">
        <title>The genome of Nicotiana attenuata.</title>
        <authorList>
            <person name="Xu S."/>
            <person name="Brockmoeller T."/>
            <person name="Gaquerel E."/>
            <person name="Navarro A."/>
            <person name="Kuhl H."/>
            <person name="Gase K."/>
            <person name="Ling Z."/>
            <person name="Zhou W."/>
            <person name="Kreitzer C."/>
            <person name="Stanke M."/>
            <person name="Tang H."/>
            <person name="Lyons E."/>
            <person name="Pandey P."/>
            <person name="Pandey S.P."/>
            <person name="Timmermann B."/>
            <person name="Baldwin I.T."/>
        </authorList>
    </citation>
    <scope>NUCLEOTIDE SEQUENCE [LARGE SCALE GENOMIC DNA]</scope>
    <source>
        <strain evidence="6">UT</strain>
    </source>
</reference>
<feature type="signal peptide" evidence="4">
    <location>
        <begin position="1"/>
        <end position="20"/>
    </location>
</feature>
<evidence type="ECO:0000313" key="6">
    <source>
        <dbReference type="EMBL" id="OIT33539.1"/>
    </source>
</evidence>
<evidence type="ECO:0000256" key="3">
    <source>
        <dbReference type="ARBA" id="ARBA00038471"/>
    </source>
</evidence>
<organism evidence="6 7">
    <name type="scientific">Nicotiana attenuata</name>
    <name type="common">Coyote tobacco</name>
    <dbReference type="NCBI Taxonomy" id="49451"/>
    <lineage>
        <taxon>Eukaryota</taxon>
        <taxon>Viridiplantae</taxon>
        <taxon>Streptophyta</taxon>
        <taxon>Embryophyta</taxon>
        <taxon>Tracheophyta</taxon>
        <taxon>Spermatophyta</taxon>
        <taxon>Magnoliopsida</taxon>
        <taxon>eudicotyledons</taxon>
        <taxon>Gunneridae</taxon>
        <taxon>Pentapetalae</taxon>
        <taxon>asterids</taxon>
        <taxon>lamiids</taxon>
        <taxon>Solanales</taxon>
        <taxon>Solanaceae</taxon>
        <taxon>Nicotianoideae</taxon>
        <taxon>Nicotianeae</taxon>
        <taxon>Nicotiana</taxon>
    </lineage>
</organism>
<evidence type="ECO:0000256" key="2">
    <source>
        <dbReference type="ARBA" id="ARBA00023157"/>
    </source>
</evidence>
<dbReference type="SMR" id="A0A314KXL9"/>
<dbReference type="InterPro" id="IPR035513">
    <property type="entry name" value="Invertase/methylesterase_inhib"/>
</dbReference>
<feature type="domain" description="Pectinesterase inhibitor" evidence="5">
    <location>
        <begin position="18"/>
        <end position="164"/>
    </location>
</feature>
<dbReference type="CDD" id="cd14859">
    <property type="entry name" value="PMEI_like"/>
    <property type="match status" value="1"/>
</dbReference>
<dbReference type="InterPro" id="IPR052421">
    <property type="entry name" value="PCW_Enzyme_Inhibitor"/>
</dbReference>
<dbReference type="EMBL" id="MJEQ01000863">
    <property type="protein sequence ID" value="OIT33539.1"/>
    <property type="molecule type" value="Genomic_DNA"/>
</dbReference>
<dbReference type="OrthoDB" id="764172at2759"/>
<sequence>MKASWPVIIFFSFFLVPCFGDLIDDACHKTSDFNLCATSLRSDPHSSSADLKGLTRIMIQLGLAKANQISAQVKLLLNQSKDRGFKQCLQICLEEFGYAIDPRLPDAIKYLNSNDYWNVDTNLVGAGNSAETCEESFTEPPGYTSPLAEVDKNFDHFIEVTRDLLSQLKQK</sequence>
<comment type="caution">
    <text evidence="6">The sequence shown here is derived from an EMBL/GenBank/DDBJ whole genome shotgun (WGS) entry which is preliminary data.</text>
</comment>
<dbReference type="Proteomes" id="UP000187609">
    <property type="component" value="Unassembled WGS sequence"/>
</dbReference>
<name>A0A314KXL9_NICAT</name>
<evidence type="ECO:0000256" key="1">
    <source>
        <dbReference type="ARBA" id="ARBA00022729"/>
    </source>
</evidence>
<dbReference type="GO" id="GO:0046910">
    <property type="term" value="F:pectinesterase inhibitor activity"/>
    <property type="evidence" value="ECO:0007669"/>
    <property type="project" value="UniProtKB-ARBA"/>
</dbReference>
<feature type="chain" id="PRO_5016293157" evidence="4">
    <location>
        <begin position="21"/>
        <end position="171"/>
    </location>
</feature>
<comment type="similarity">
    <text evidence="3">Belongs to the PMEI family.</text>
</comment>
<dbReference type="GeneID" id="109205892"/>
<evidence type="ECO:0000256" key="4">
    <source>
        <dbReference type="SAM" id="SignalP"/>
    </source>
</evidence>
<gene>
    <name evidence="6" type="primary">PLA1_2</name>
    <name evidence="6" type="ORF">A4A49_22001</name>
</gene>
<dbReference type="STRING" id="49451.A0A314KXL9"/>